<sequence length="591" mass="64554">MSLAETFQFAKGLGFRLAALLSVAILPIGLMSLIQTLYLSGEAERSAETAIVGRTGAAAAGERALFQGALGTADALGPAVLRDLANPEACSQMLKSFVERGATYVYAGFVQLDGMTVCNSANTRRDLTGFEAYEHFIANPTTMAVPMERGAISGQEVVVVAQPLYRDRELLGYVAVSLSQQLLHSTHSQIYGSEGARTVTFNTDGEILSADEGVTEEISNILPRETTLKELISQAETTFTDTTARGEQRVFAVVSVVPGLIYALGSYSPTEAGVQGYRVTKLTAVLFAIALWAVSLGVAYYAVYRLVLRHVRELRGQMRRFAVGDRAAPPRIMEDAPTEIADVSRTFHNMVRILNRDEAALEAAIDDKTVLLKEVHHRVKNNLQLIASIISMQGRVIEDEDAKRTLRSVQDRVAALASIYKNLYQAEHLDSVNADRLMSEIINQMARASIGPDRRVDIETELAPLVLPPDQAVPLTLLMTEAFTNALKYAGIPEGHSRPWVRVNLTRHDGDMARLEVANSIGEQMEGIEGTGLGSQLIEAFAMQLETEAKITATEKEYVFEMVFHIEKIMPLLADDQTVVLTSAARDGARH</sequence>
<reference evidence="11 12" key="1">
    <citation type="journal article" date="2017" name="Nat. Commun.">
        <title>In situ click chemistry generation of cyclooxygenase-2 inhibitors.</title>
        <authorList>
            <person name="Bhardwaj A."/>
            <person name="Kaur J."/>
            <person name="Wuest M."/>
            <person name="Wuest F."/>
        </authorList>
    </citation>
    <scope>NUCLEOTIDE SEQUENCE [LARGE SCALE GENOMIC DNA]</scope>
    <source>
        <strain evidence="11">S2_012_000_R3_94</strain>
    </source>
</reference>
<gene>
    <name evidence="11" type="ORF">DI616_09750</name>
</gene>
<evidence type="ECO:0000259" key="10">
    <source>
        <dbReference type="PROSITE" id="PS50885"/>
    </source>
</evidence>
<dbReference type="InterPro" id="IPR011495">
    <property type="entry name" value="Sig_transdc_His_kin_sub2_dim/P"/>
</dbReference>
<proteinExistence type="predicted"/>
<evidence type="ECO:0000313" key="11">
    <source>
        <dbReference type="EMBL" id="TKW66762.1"/>
    </source>
</evidence>
<feature type="domain" description="HAMP" evidence="10">
    <location>
        <begin position="305"/>
        <end position="359"/>
    </location>
</feature>
<keyword evidence="5" id="KW-0808">Transferase</keyword>
<evidence type="ECO:0000256" key="9">
    <source>
        <dbReference type="SAM" id="Phobius"/>
    </source>
</evidence>
<dbReference type="EMBL" id="VAFL01000006">
    <property type="protein sequence ID" value="TKW66762.1"/>
    <property type="molecule type" value="Genomic_DNA"/>
</dbReference>
<dbReference type="GO" id="GO:0004673">
    <property type="term" value="F:protein histidine kinase activity"/>
    <property type="evidence" value="ECO:0007669"/>
    <property type="project" value="UniProtKB-EC"/>
</dbReference>
<evidence type="ECO:0000256" key="4">
    <source>
        <dbReference type="ARBA" id="ARBA00022553"/>
    </source>
</evidence>
<dbReference type="PANTHER" id="PTHR41523">
    <property type="entry name" value="TWO-COMPONENT SYSTEM SENSOR PROTEIN"/>
    <property type="match status" value="1"/>
</dbReference>
<dbReference type="EC" id="2.7.13.3" evidence="3"/>
<keyword evidence="9" id="KW-0812">Transmembrane</keyword>
<dbReference type="AlphaFoldDB" id="A0A533IAC8"/>
<dbReference type="PANTHER" id="PTHR41523:SF8">
    <property type="entry name" value="ETHYLENE RESPONSE SENSOR PROTEIN"/>
    <property type="match status" value="1"/>
</dbReference>
<evidence type="ECO:0000256" key="3">
    <source>
        <dbReference type="ARBA" id="ARBA00012438"/>
    </source>
</evidence>
<evidence type="ECO:0000256" key="7">
    <source>
        <dbReference type="ARBA" id="ARBA00022777"/>
    </source>
</evidence>
<evidence type="ECO:0000256" key="5">
    <source>
        <dbReference type="ARBA" id="ARBA00022679"/>
    </source>
</evidence>
<comment type="caution">
    <text evidence="11">The sequence shown here is derived from an EMBL/GenBank/DDBJ whole genome shotgun (WGS) entry which is preliminary data.</text>
</comment>
<dbReference type="Gene3D" id="3.30.450.20">
    <property type="entry name" value="PAS domain"/>
    <property type="match status" value="2"/>
</dbReference>
<keyword evidence="9" id="KW-1133">Transmembrane helix</keyword>
<evidence type="ECO:0000256" key="1">
    <source>
        <dbReference type="ARBA" id="ARBA00000085"/>
    </source>
</evidence>
<evidence type="ECO:0000256" key="2">
    <source>
        <dbReference type="ARBA" id="ARBA00004370"/>
    </source>
</evidence>
<evidence type="ECO:0000313" key="12">
    <source>
        <dbReference type="Proteomes" id="UP000315344"/>
    </source>
</evidence>
<evidence type="ECO:0000256" key="8">
    <source>
        <dbReference type="ARBA" id="ARBA00022840"/>
    </source>
</evidence>
<dbReference type="InterPro" id="IPR036890">
    <property type="entry name" value="HATPase_C_sf"/>
</dbReference>
<dbReference type="Gene3D" id="3.30.565.10">
    <property type="entry name" value="Histidine kinase-like ATPase, C-terminal domain"/>
    <property type="match status" value="1"/>
</dbReference>
<dbReference type="Pfam" id="PF07568">
    <property type="entry name" value="HisKA_2"/>
    <property type="match status" value="1"/>
</dbReference>
<protein>
    <recommendedName>
        <fullName evidence="3">histidine kinase</fullName>
        <ecNumber evidence="3">2.7.13.3</ecNumber>
    </recommendedName>
</protein>
<dbReference type="PROSITE" id="PS50885">
    <property type="entry name" value="HAMP"/>
    <property type="match status" value="1"/>
</dbReference>
<evidence type="ECO:0000256" key="6">
    <source>
        <dbReference type="ARBA" id="ARBA00022741"/>
    </source>
</evidence>
<dbReference type="GO" id="GO:0007165">
    <property type="term" value="P:signal transduction"/>
    <property type="evidence" value="ECO:0007669"/>
    <property type="project" value="InterPro"/>
</dbReference>
<keyword evidence="8" id="KW-0067">ATP-binding</keyword>
<organism evidence="11 12">
    <name type="scientific">Paracoccus denitrificans</name>
    <dbReference type="NCBI Taxonomy" id="266"/>
    <lineage>
        <taxon>Bacteria</taxon>
        <taxon>Pseudomonadati</taxon>
        <taxon>Pseudomonadota</taxon>
        <taxon>Alphaproteobacteria</taxon>
        <taxon>Rhodobacterales</taxon>
        <taxon>Paracoccaceae</taxon>
        <taxon>Paracoccus</taxon>
    </lineage>
</organism>
<keyword evidence="7" id="KW-0418">Kinase</keyword>
<dbReference type="Proteomes" id="UP000315344">
    <property type="component" value="Unassembled WGS sequence"/>
</dbReference>
<dbReference type="GO" id="GO:0005524">
    <property type="term" value="F:ATP binding"/>
    <property type="evidence" value="ECO:0007669"/>
    <property type="project" value="UniProtKB-KW"/>
</dbReference>
<name>A0A533IAC8_PARDE</name>
<feature type="transmembrane region" description="Helical" evidence="9">
    <location>
        <begin position="250"/>
        <end position="270"/>
    </location>
</feature>
<comment type="catalytic activity">
    <reaction evidence="1">
        <text>ATP + protein L-histidine = ADP + protein N-phospho-L-histidine.</text>
        <dbReference type="EC" id="2.7.13.3"/>
    </reaction>
</comment>
<keyword evidence="9" id="KW-0472">Membrane</keyword>
<comment type="subcellular location">
    <subcellularLocation>
        <location evidence="2">Membrane</location>
    </subcellularLocation>
</comment>
<dbReference type="InterPro" id="IPR003660">
    <property type="entry name" value="HAMP_dom"/>
</dbReference>
<accession>A0A533IAC8</accession>
<feature type="transmembrane region" description="Helical" evidence="9">
    <location>
        <begin position="17"/>
        <end position="39"/>
    </location>
</feature>
<dbReference type="GO" id="GO:0016020">
    <property type="term" value="C:membrane"/>
    <property type="evidence" value="ECO:0007669"/>
    <property type="project" value="UniProtKB-SubCell"/>
</dbReference>
<keyword evidence="6" id="KW-0547">Nucleotide-binding</keyword>
<keyword evidence="4" id="KW-0597">Phosphoprotein</keyword>
<feature type="transmembrane region" description="Helical" evidence="9">
    <location>
        <begin position="282"/>
        <end position="303"/>
    </location>
</feature>